<dbReference type="InterPro" id="IPR039355">
    <property type="entry name" value="Transcription_factor_GATA"/>
</dbReference>
<organism evidence="15">
    <name type="scientific">Drosophila sechellia</name>
    <name type="common">Fruit fly</name>
    <dbReference type="NCBI Taxonomy" id="7238"/>
    <lineage>
        <taxon>Eukaryota</taxon>
        <taxon>Metazoa</taxon>
        <taxon>Ecdysozoa</taxon>
        <taxon>Arthropoda</taxon>
        <taxon>Hexapoda</taxon>
        <taxon>Insecta</taxon>
        <taxon>Pterygota</taxon>
        <taxon>Neoptera</taxon>
        <taxon>Endopterygota</taxon>
        <taxon>Diptera</taxon>
        <taxon>Brachycera</taxon>
        <taxon>Muscomorpha</taxon>
        <taxon>Ephydroidea</taxon>
        <taxon>Drosophilidae</taxon>
        <taxon>Drosophila</taxon>
        <taxon>Sophophora</taxon>
    </lineage>
</organism>
<proteinExistence type="predicted"/>
<feature type="compositionally biased region" description="Low complexity" evidence="12">
    <location>
        <begin position="370"/>
        <end position="380"/>
    </location>
</feature>
<keyword evidence="15" id="KW-1185">Reference proteome</keyword>
<keyword evidence="10" id="KW-0539">Nucleus</keyword>
<evidence type="ECO:0000256" key="7">
    <source>
        <dbReference type="ARBA" id="ARBA00023125"/>
    </source>
</evidence>
<evidence type="ECO:0000256" key="4">
    <source>
        <dbReference type="ARBA" id="ARBA00022771"/>
    </source>
</evidence>
<evidence type="ECO:0000313" key="14">
    <source>
        <dbReference type="EMBL" id="EDW41969.1"/>
    </source>
</evidence>
<dbReference type="GO" id="GO:0045165">
    <property type="term" value="P:cell fate commitment"/>
    <property type="evidence" value="ECO:0007669"/>
    <property type="project" value="TreeGrafter"/>
</dbReference>
<feature type="compositionally biased region" description="Low complexity" evidence="12">
    <location>
        <begin position="327"/>
        <end position="340"/>
    </location>
</feature>
<feature type="region of interest" description="Disordered" evidence="12">
    <location>
        <begin position="1"/>
        <end position="23"/>
    </location>
</feature>
<reference evidence="14 15" key="1">
    <citation type="journal article" date="2007" name="Nature">
        <title>Evolution of genes and genomes on the Drosophila phylogeny.</title>
        <authorList>
            <consortium name="Drosophila 12 Genomes Consortium"/>
            <person name="Clark A.G."/>
            <person name="Eisen M.B."/>
            <person name="Smith D.R."/>
            <person name="Bergman C.M."/>
            <person name="Oliver B."/>
            <person name="Markow T.A."/>
            <person name="Kaufman T.C."/>
            <person name="Kellis M."/>
            <person name="Gelbart W."/>
            <person name="Iyer V.N."/>
            <person name="Pollard D.A."/>
            <person name="Sackton T.B."/>
            <person name="Larracuente A.M."/>
            <person name="Singh N.D."/>
            <person name="Abad J.P."/>
            <person name="Abt D.N."/>
            <person name="Adryan B."/>
            <person name="Aguade M."/>
            <person name="Akashi H."/>
            <person name="Anderson W.W."/>
            <person name="Aquadro C.F."/>
            <person name="Ardell D.H."/>
            <person name="Arguello R."/>
            <person name="Artieri C.G."/>
            <person name="Barbash D.A."/>
            <person name="Barker D."/>
            <person name="Barsanti P."/>
            <person name="Batterham P."/>
            <person name="Batzoglou S."/>
            <person name="Begun D."/>
            <person name="Bhutkar A."/>
            <person name="Blanco E."/>
            <person name="Bosak S.A."/>
            <person name="Bradley R.K."/>
            <person name="Brand A.D."/>
            <person name="Brent M.R."/>
            <person name="Brooks A.N."/>
            <person name="Brown R.H."/>
            <person name="Butlin R.K."/>
            <person name="Caggese C."/>
            <person name="Calvi B.R."/>
            <person name="Bernardo de Carvalho A."/>
            <person name="Caspi A."/>
            <person name="Castrezana S."/>
            <person name="Celniker S.E."/>
            <person name="Chang J.L."/>
            <person name="Chapple C."/>
            <person name="Chatterji S."/>
            <person name="Chinwalla A."/>
            <person name="Civetta A."/>
            <person name="Clifton S.W."/>
            <person name="Comeron J.M."/>
            <person name="Costello J.C."/>
            <person name="Coyne J.A."/>
            <person name="Daub J."/>
            <person name="David R.G."/>
            <person name="Delcher A.L."/>
            <person name="Delehaunty K."/>
            <person name="Do C.B."/>
            <person name="Ebling H."/>
            <person name="Edwards K."/>
            <person name="Eickbush T."/>
            <person name="Evans J.D."/>
            <person name="Filipski A."/>
            <person name="Findeiss S."/>
            <person name="Freyhult E."/>
            <person name="Fulton L."/>
            <person name="Fulton R."/>
            <person name="Garcia A.C."/>
            <person name="Gardiner A."/>
            <person name="Garfield D.A."/>
            <person name="Garvin B.E."/>
            <person name="Gibson G."/>
            <person name="Gilbert D."/>
            <person name="Gnerre S."/>
            <person name="Godfrey J."/>
            <person name="Good R."/>
            <person name="Gotea V."/>
            <person name="Gravely B."/>
            <person name="Greenberg A.J."/>
            <person name="Griffiths-Jones S."/>
            <person name="Gross S."/>
            <person name="Guigo R."/>
            <person name="Gustafson E.A."/>
            <person name="Haerty W."/>
            <person name="Hahn M.W."/>
            <person name="Halligan D.L."/>
            <person name="Halpern A.L."/>
            <person name="Halter G.M."/>
            <person name="Han M.V."/>
            <person name="Heger A."/>
            <person name="Hillier L."/>
            <person name="Hinrichs A.S."/>
            <person name="Holmes I."/>
            <person name="Hoskins R.A."/>
            <person name="Hubisz M.J."/>
            <person name="Hultmark D."/>
            <person name="Huntley M.A."/>
            <person name="Jaffe D.B."/>
            <person name="Jagadeeshan S."/>
            <person name="Jeck W.R."/>
            <person name="Johnson J."/>
            <person name="Jones C.D."/>
            <person name="Jordan W.C."/>
            <person name="Karpen G.H."/>
            <person name="Kataoka E."/>
            <person name="Keightley P.D."/>
            <person name="Kheradpour P."/>
            <person name="Kirkness E.F."/>
            <person name="Koerich L.B."/>
            <person name="Kristiansen K."/>
            <person name="Kudrna D."/>
            <person name="Kulathinal R.J."/>
            <person name="Kumar S."/>
            <person name="Kwok R."/>
            <person name="Lander E."/>
            <person name="Langley C.H."/>
            <person name="Lapoint R."/>
            <person name="Lazzaro B.P."/>
            <person name="Lee S.J."/>
            <person name="Levesque L."/>
            <person name="Li R."/>
            <person name="Lin C.F."/>
            <person name="Lin M.F."/>
            <person name="Lindblad-Toh K."/>
            <person name="Llopart A."/>
            <person name="Long M."/>
            <person name="Low L."/>
            <person name="Lozovsky E."/>
            <person name="Lu J."/>
            <person name="Luo M."/>
            <person name="Machado C.A."/>
            <person name="Makalowski W."/>
            <person name="Marzo M."/>
            <person name="Matsuda M."/>
            <person name="Matzkin L."/>
            <person name="McAllister B."/>
            <person name="McBride C.S."/>
            <person name="McKernan B."/>
            <person name="McKernan K."/>
            <person name="Mendez-Lago M."/>
            <person name="Minx P."/>
            <person name="Mollenhauer M.U."/>
            <person name="Montooth K."/>
            <person name="Mount S.M."/>
            <person name="Mu X."/>
            <person name="Myers E."/>
            <person name="Negre B."/>
            <person name="Newfeld S."/>
            <person name="Nielsen R."/>
            <person name="Noor M.A."/>
            <person name="O'Grady P."/>
            <person name="Pachter L."/>
            <person name="Papaceit M."/>
            <person name="Parisi M.J."/>
            <person name="Parisi M."/>
            <person name="Parts L."/>
            <person name="Pedersen J.S."/>
            <person name="Pesole G."/>
            <person name="Phillippy A.M."/>
            <person name="Ponting C.P."/>
            <person name="Pop M."/>
            <person name="Porcelli D."/>
            <person name="Powell J.R."/>
            <person name="Prohaska S."/>
            <person name="Pruitt K."/>
            <person name="Puig M."/>
            <person name="Quesneville H."/>
            <person name="Ram K.R."/>
            <person name="Rand D."/>
            <person name="Rasmussen M.D."/>
            <person name="Reed L.K."/>
            <person name="Reenan R."/>
            <person name="Reily A."/>
            <person name="Remington K.A."/>
            <person name="Rieger T.T."/>
            <person name="Ritchie M.G."/>
            <person name="Robin C."/>
            <person name="Rogers Y.H."/>
            <person name="Rohde C."/>
            <person name="Rozas J."/>
            <person name="Rubenfield M.J."/>
            <person name="Ruiz A."/>
            <person name="Russo S."/>
            <person name="Salzberg S.L."/>
            <person name="Sanchez-Gracia A."/>
            <person name="Saranga D.J."/>
            <person name="Sato H."/>
            <person name="Schaeffer S.W."/>
            <person name="Schatz M.C."/>
            <person name="Schlenke T."/>
            <person name="Schwartz R."/>
            <person name="Segarra C."/>
            <person name="Singh R.S."/>
            <person name="Sirot L."/>
            <person name="Sirota M."/>
            <person name="Sisneros N.B."/>
            <person name="Smith C.D."/>
            <person name="Smith T.F."/>
            <person name="Spieth J."/>
            <person name="Stage D.E."/>
            <person name="Stark A."/>
            <person name="Stephan W."/>
            <person name="Strausberg R.L."/>
            <person name="Strempel S."/>
            <person name="Sturgill D."/>
            <person name="Sutton G."/>
            <person name="Sutton G.G."/>
            <person name="Tao W."/>
            <person name="Teichmann S."/>
            <person name="Tobari Y.N."/>
            <person name="Tomimura Y."/>
            <person name="Tsolas J.M."/>
            <person name="Valente V.L."/>
            <person name="Venter E."/>
            <person name="Venter J.C."/>
            <person name="Vicario S."/>
            <person name="Vieira F.G."/>
            <person name="Vilella A.J."/>
            <person name="Villasante A."/>
            <person name="Walenz B."/>
            <person name="Wang J."/>
            <person name="Wasserman M."/>
            <person name="Watts T."/>
            <person name="Wilson D."/>
            <person name="Wilson R.K."/>
            <person name="Wing R.A."/>
            <person name="Wolfner M.F."/>
            <person name="Wong A."/>
            <person name="Wong G.K."/>
            <person name="Wu C.I."/>
            <person name="Wu G."/>
            <person name="Yamamoto D."/>
            <person name="Yang H.P."/>
            <person name="Yang S.P."/>
            <person name="Yorke J.A."/>
            <person name="Yoshida K."/>
            <person name="Zdobnov E."/>
            <person name="Zhang P."/>
            <person name="Zhang Y."/>
            <person name="Zimin A.V."/>
            <person name="Baldwin J."/>
            <person name="Abdouelleil A."/>
            <person name="Abdulkadir J."/>
            <person name="Abebe A."/>
            <person name="Abera B."/>
            <person name="Abreu J."/>
            <person name="Acer S.C."/>
            <person name="Aftuck L."/>
            <person name="Alexander A."/>
            <person name="An P."/>
            <person name="Anderson E."/>
            <person name="Anderson S."/>
            <person name="Arachi H."/>
            <person name="Azer M."/>
            <person name="Bachantsang P."/>
            <person name="Barry A."/>
            <person name="Bayul T."/>
            <person name="Berlin A."/>
            <person name="Bessette D."/>
            <person name="Bloom T."/>
            <person name="Blye J."/>
            <person name="Boguslavskiy L."/>
            <person name="Bonnet C."/>
            <person name="Boukhgalter B."/>
            <person name="Bourzgui I."/>
            <person name="Brown A."/>
            <person name="Cahill P."/>
            <person name="Channer S."/>
            <person name="Cheshatsang Y."/>
            <person name="Chuda L."/>
            <person name="Citroen M."/>
            <person name="Collymore A."/>
            <person name="Cooke P."/>
            <person name="Costello M."/>
            <person name="D'Aco K."/>
            <person name="Daza R."/>
            <person name="De Haan G."/>
            <person name="DeGray S."/>
            <person name="DeMaso C."/>
            <person name="Dhargay N."/>
            <person name="Dooley K."/>
            <person name="Dooley E."/>
            <person name="Doricent M."/>
            <person name="Dorje P."/>
            <person name="Dorjee K."/>
            <person name="Dupes A."/>
            <person name="Elong R."/>
            <person name="Falk J."/>
            <person name="Farina A."/>
            <person name="Faro S."/>
            <person name="Ferguson D."/>
            <person name="Fisher S."/>
            <person name="Foley C.D."/>
            <person name="Franke A."/>
            <person name="Friedrich D."/>
            <person name="Gadbois L."/>
            <person name="Gearin G."/>
            <person name="Gearin C.R."/>
            <person name="Giannoukos G."/>
            <person name="Goode T."/>
            <person name="Graham J."/>
            <person name="Grandbois E."/>
            <person name="Grewal S."/>
            <person name="Gyaltsen K."/>
            <person name="Hafez N."/>
            <person name="Hagos B."/>
            <person name="Hall J."/>
            <person name="Henson C."/>
            <person name="Hollinger A."/>
            <person name="Honan T."/>
            <person name="Huard M.D."/>
            <person name="Hughes L."/>
            <person name="Hurhula B."/>
            <person name="Husby M.E."/>
            <person name="Kamat A."/>
            <person name="Kanga B."/>
            <person name="Kashin S."/>
            <person name="Khazanovich D."/>
            <person name="Kisner P."/>
            <person name="Lance K."/>
            <person name="Lara M."/>
            <person name="Lee W."/>
            <person name="Lennon N."/>
            <person name="Letendre F."/>
            <person name="LeVine R."/>
            <person name="Lipovsky A."/>
            <person name="Liu X."/>
            <person name="Liu J."/>
            <person name="Liu S."/>
            <person name="Lokyitsang T."/>
            <person name="Lokyitsang Y."/>
            <person name="Lubonja R."/>
            <person name="Lui A."/>
            <person name="MacDonald P."/>
            <person name="Magnisalis V."/>
            <person name="Maru K."/>
            <person name="Matthews C."/>
            <person name="McCusker W."/>
            <person name="McDonough S."/>
            <person name="Mehta T."/>
            <person name="Meldrim J."/>
            <person name="Meneus L."/>
            <person name="Mihai O."/>
            <person name="Mihalev A."/>
            <person name="Mihova T."/>
            <person name="Mittelman R."/>
            <person name="Mlenga V."/>
            <person name="Montmayeur A."/>
            <person name="Mulrain L."/>
            <person name="Navidi A."/>
            <person name="Naylor J."/>
            <person name="Negash T."/>
            <person name="Nguyen T."/>
            <person name="Nguyen N."/>
            <person name="Nicol R."/>
            <person name="Norbu C."/>
            <person name="Norbu N."/>
            <person name="Novod N."/>
            <person name="O'Neill B."/>
            <person name="Osman S."/>
            <person name="Markiewicz E."/>
            <person name="Oyono O.L."/>
            <person name="Patti C."/>
            <person name="Phunkhang P."/>
            <person name="Pierre F."/>
            <person name="Priest M."/>
            <person name="Raghuraman S."/>
            <person name="Rege F."/>
            <person name="Reyes R."/>
            <person name="Rise C."/>
            <person name="Rogov P."/>
            <person name="Ross K."/>
            <person name="Ryan E."/>
            <person name="Settipalli S."/>
            <person name="Shea T."/>
            <person name="Sherpa N."/>
            <person name="Shi L."/>
            <person name="Shih D."/>
            <person name="Sparrow T."/>
            <person name="Spaulding J."/>
            <person name="Stalker J."/>
            <person name="Stange-Thomann N."/>
            <person name="Stavropoulos S."/>
            <person name="Stone C."/>
            <person name="Strader C."/>
            <person name="Tesfaye S."/>
            <person name="Thomson T."/>
            <person name="Thoulutsang Y."/>
            <person name="Thoulutsang D."/>
            <person name="Topham K."/>
            <person name="Topping I."/>
            <person name="Tsamla T."/>
            <person name="Vassiliev H."/>
            <person name="Vo A."/>
            <person name="Wangchuk T."/>
            <person name="Wangdi T."/>
            <person name="Weiand M."/>
            <person name="Wilkinson J."/>
            <person name="Wilson A."/>
            <person name="Yadav S."/>
            <person name="Young G."/>
            <person name="Yu Q."/>
            <person name="Zembek L."/>
            <person name="Zhong D."/>
            <person name="Zimmer A."/>
            <person name="Zwirko Z."/>
            <person name="Jaffe D.B."/>
            <person name="Alvarez P."/>
            <person name="Brockman W."/>
            <person name="Butler J."/>
            <person name="Chin C."/>
            <person name="Gnerre S."/>
            <person name="Grabherr M."/>
            <person name="Kleber M."/>
            <person name="Mauceli E."/>
            <person name="MacCallum I."/>
        </authorList>
    </citation>
    <scope>NUCLEOTIDE SEQUENCE [LARGE SCALE GENOMIC DNA]</scope>
    <source>
        <strain evidence="15">Rob3c / Tucson 14021-0248.25</strain>
    </source>
</reference>
<feature type="region of interest" description="Disordered" evidence="12">
    <location>
        <begin position="321"/>
        <end position="411"/>
    </location>
</feature>
<evidence type="ECO:0000256" key="2">
    <source>
        <dbReference type="ARBA" id="ARBA00022723"/>
    </source>
</evidence>
<dbReference type="CDD" id="cd00202">
    <property type="entry name" value="ZnF_GATA"/>
    <property type="match status" value="2"/>
</dbReference>
<gene>
    <name evidence="14" type="primary">Dsec\GM24279</name>
    <name evidence="14" type="ORF">Dsec_GM24279</name>
</gene>
<dbReference type="GO" id="GO:0005634">
    <property type="term" value="C:nucleus"/>
    <property type="evidence" value="ECO:0007669"/>
    <property type="project" value="UniProtKB-SubCell"/>
</dbReference>
<protein>
    <submittedName>
        <fullName evidence="14">GM24279</fullName>
    </submittedName>
</protein>
<dbReference type="OMA" id="TLMGHHN"/>
<dbReference type="GO" id="GO:0000981">
    <property type="term" value="F:DNA-binding transcription factor activity, RNA polymerase II-specific"/>
    <property type="evidence" value="ECO:0007669"/>
    <property type="project" value="TreeGrafter"/>
</dbReference>
<dbReference type="PRINTS" id="PR00619">
    <property type="entry name" value="GATAZNFINGER"/>
</dbReference>
<keyword evidence="6" id="KW-0805">Transcription regulation</keyword>
<feature type="domain" description="GATA-type" evidence="13">
    <location>
        <begin position="217"/>
        <end position="270"/>
    </location>
</feature>
<dbReference type="SUPFAM" id="SSF57716">
    <property type="entry name" value="Glucocorticoid receptor-like (DNA-binding domain)"/>
    <property type="match status" value="2"/>
</dbReference>
<keyword evidence="3" id="KW-0677">Repeat</keyword>
<sequence length="494" mass="51517">MGILLSDGDSTSDQQSTRDYPHFSGDYQNVTLSAAPASTSASASATHDAAVKMYHSSAVAAYTDLAAAGSAASAGVGVGVSGYHQQAVNAPVYVPSNRQYNHVAAHFGSAAAQNAWTTEGFGSAHAQFYSPNAAVMMGSWRSAYDPSGFQRSSPYESAMDFQFGEGRECVNCGAISTPLWRRDGTGHYLCNACGLYHKMNGMNRPLIKPSKRLTATRRMGLCCTNCGTRTTTLWRRNNDGEPVCNACGLYYKLHGVNRPLAMRKDGIQTRKRKPKKTGSGSAGGAGAGSGTGSTLEAIKECKEEHDLKPSLSLERHSLSKLHTDMKSSTSSDDAAAAPATWHSMTPSSGQAQLSARQLHGAAGTQLYTPGSSSGGASASAYTSHSAETPALSNGTPSPHYQHHHHLGGSHGHHVTAAAAHHHFHAAAAVAAYGVKTEASATNYDYVNNCYFGGTFGALGGAATTTAMAGGAASELAGYHHQHNVIQAAKLMATS</sequence>
<dbReference type="PROSITE" id="PS00344">
    <property type="entry name" value="GATA_ZN_FINGER_1"/>
    <property type="match status" value="2"/>
</dbReference>
<keyword evidence="8" id="KW-0010">Activator</keyword>
<evidence type="ECO:0000256" key="1">
    <source>
        <dbReference type="ARBA" id="ARBA00004123"/>
    </source>
</evidence>
<evidence type="ECO:0000256" key="11">
    <source>
        <dbReference type="PROSITE-ProRule" id="PRU00094"/>
    </source>
</evidence>
<name>B4HLE9_DROSE</name>
<evidence type="ECO:0000256" key="5">
    <source>
        <dbReference type="ARBA" id="ARBA00022833"/>
    </source>
</evidence>
<feature type="compositionally biased region" description="Basic residues" evidence="12">
    <location>
        <begin position="400"/>
        <end position="411"/>
    </location>
</feature>
<dbReference type="FunFam" id="3.30.50.10:FF:000001">
    <property type="entry name" value="GATA transcription factor (GATAd)"/>
    <property type="match status" value="1"/>
</dbReference>
<feature type="compositionally biased region" description="Polar residues" evidence="12">
    <location>
        <begin position="342"/>
        <end position="355"/>
    </location>
</feature>
<keyword evidence="2" id="KW-0479">Metal-binding</keyword>
<keyword evidence="9" id="KW-0804">Transcription</keyword>
<feature type="region of interest" description="Disordered" evidence="12">
    <location>
        <begin position="262"/>
        <end position="293"/>
    </location>
</feature>
<dbReference type="PhylomeDB" id="B4HLE9"/>
<dbReference type="HOGENOM" id="CLU_024145_0_0_1"/>
<dbReference type="SMART" id="SM00401">
    <property type="entry name" value="ZnF_GATA"/>
    <property type="match status" value="2"/>
</dbReference>
<evidence type="ECO:0000256" key="8">
    <source>
        <dbReference type="ARBA" id="ARBA00023159"/>
    </source>
</evidence>
<feature type="domain" description="GATA-type" evidence="13">
    <location>
        <begin position="163"/>
        <end position="217"/>
    </location>
</feature>
<evidence type="ECO:0000259" key="13">
    <source>
        <dbReference type="PROSITE" id="PS50114"/>
    </source>
</evidence>
<dbReference type="PROSITE" id="PS50114">
    <property type="entry name" value="GATA_ZN_FINGER_2"/>
    <property type="match status" value="2"/>
</dbReference>
<comment type="subcellular location">
    <subcellularLocation>
        <location evidence="1">Nucleus</location>
    </subcellularLocation>
</comment>
<dbReference type="GO" id="GO:0000122">
    <property type="term" value="P:negative regulation of transcription by RNA polymerase II"/>
    <property type="evidence" value="ECO:0007669"/>
    <property type="project" value="TreeGrafter"/>
</dbReference>
<keyword evidence="5" id="KW-0862">Zinc</keyword>
<dbReference type="GO" id="GO:0000978">
    <property type="term" value="F:RNA polymerase II cis-regulatory region sequence-specific DNA binding"/>
    <property type="evidence" value="ECO:0007669"/>
    <property type="project" value="TreeGrafter"/>
</dbReference>
<accession>B4HLE9</accession>
<dbReference type="STRING" id="7238.B4HLE9"/>
<dbReference type="FunFam" id="3.30.50.10:FF:000002">
    <property type="entry name" value="Gata transcription factor gatad"/>
    <property type="match status" value="1"/>
</dbReference>
<evidence type="ECO:0000256" key="3">
    <source>
        <dbReference type="ARBA" id="ARBA00022737"/>
    </source>
</evidence>
<feature type="compositionally biased region" description="Low complexity" evidence="12">
    <location>
        <begin position="1"/>
        <end position="18"/>
    </location>
</feature>
<feature type="compositionally biased region" description="Polar residues" evidence="12">
    <location>
        <begin position="381"/>
        <end position="398"/>
    </location>
</feature>
<evidence type="ECO:0000256" key="12">
    <source>
        <dbReference type="SAM" id="MobiDB-lite"/>
    </source>
</evidence>
<evidence type="ECO:0000256" key="6">
    <source>
        <dbReference type="ARBA" id="ARBA00023015"/>
    </source>
</evidence>
<dbReference type="InterPro" id="IPR000679">
    <property type="entry name" value="Znf_GATA"/>
</dbReference>
<evidence type="ECO:0000256" key="9">
    <source>
        <dbReference type="ARBA" id="ARBA00023163"/>
    </source>
</evidence>
<keyword evidence="7" id="KW-0238">DNA-binding</keyword>
<dbReference type="EMBL" id="CH480815">
    <property type="protein sequence ID" value="EDW41969.1"/>
    <property type="molecule type" value="Genomic_DNA"/>
</dbReference>
<dbReference type="Proteomes" id="UP000001292">
    <property type="component" value="Unassembled WGS sequence"/>
</dbReference>
<feature type="compositionally biased region" description="Gly residues" evidence="12">
    <location>
        <begin position="280"/>
        <end position="291"/>
    </location>
</feature>
<evidence type="ECO:0000313" key="15">
    <source>
        <dbReference type="Proteomes" id="UP000001292"/>
    </source>
</evidence>
<keyword evidence="4 11" id="KW-0863">Zinc-finger</keyword>
<dbReference type="SMR" id="B4HLE9"/>
<dbReference type="PANTHER" id="PTHR10071">
    <property type="entry name" value="TRANSCRIPTION FACTOR GATA FAMILY MEMBER"/>
    <property type="match status" value="1"/>
</dbReference>
<evidence type="ECO:0000256" key="10">
    <source>
        <dbReference type="ARBA" id="ARBA00023242"/>
    </source>
</evidence>
<dbReference type="GO" id="GO:0045944">
    <property type="term" value="P:positive regulation of transcription by RNA polymerase II"/>
    <property type="evidence" value="ECO:0007669"/>
    <property type="project" value="TreeGrafter"/>
</dbReference>
<dbReference type="Gene3D" id="3.30.50.10">
    <property type="entry name" value="Erythroid Transcription Factor GATA-1, subunit A"/>
    <property type="match status" value="2"/>
</dbReference>
<dbReference type="PANTHER" id="PTHR10071:SF337">
    <property type="entry name" value="GATA-BINDING FACTOR A"/>
    <property type="match status" value="1"/>
</dbReference>
<dbReference type="Pfam" id="PF00320">
    <property type="entry name" value="GATA"/>
    <property type="match status" value="2"/>
</dbReference>
<dbReference type="GO" id="GO:0008270">
    <property type="term" value="F:zinc ion binding"/>
    <property type="evidence" value="ECO:0007669"/>
    <property type="project" value="UniProtKB-KW"/>
</dbReference>
<dbReference type="InterPro" id="IPR013088">
    <property type="entry name" value="Znf_NHR/GATA"/>
</dbReference>
<dbReference type="AlphaFoldDB" id="B4HLE9"/>